<dbReference type="AlphaFoldDB" id="A0A6C0JA92"/>
<reference evidence="8" key="1">
    <citation type="journal article" date="2020" name="Nature">
        <title>Giant virus diversity and host interactions through global metagenomics.</title>
        <authorList>
            <person name="Schulz F."/>
            <person name="Roux S."/>
            <person name="Paez-Espino D."/>
            <person name="Jungbluth S."/>
            <person name="Walsh D.A."/>
            <person name="Denef V.J."/>
            <person name="McMahon K.D."/>
            <person name="Konstantinidis K.T."/>
            <person name="Eloe-Fadrosh E.A."/>
            <person name="Kyrpides N.C."/>
            <person name="Woyke T."/>
        </authorList>
    </citation>
    <scope>NUCLEOTIDE SEQUENCE</scope>
    <source>
        <strain evidence="8">GVMAG-M-3300025880-76</strain>
    </source>
</reference>
<accession>A0A6C0JA92</accession>
<dbReference type="PRINTS" id="PR00783">
    <property type="entry name" value="MINTRINSICP"/>
</dbReference>
<dbReference type="GO" id="GO:0012505">
    <property type="term" value="C:endomembrane system"/>
    <property type="evidence" value="ECO:0007669"/>
    <property type="project" value="UniProtKB-SubCell"/>
</dbReference>
<evidence type="ECO:0000256" key="7">
    <source>
        <dbReference type="SAM" id="Phobius"/>
    </source>
</evidence>
<comment type="subcellular location">
    <subcellularLocation>
        <location evidence="1">Endomembrane system</location>
        <topology evidence="1">Multi-pass membrane protein</topology>
    </subcellularLocation>
</comment>
<sequence length="87" mass="9166">MKTYVSEFIGTLFFLFVIIATKDPIAIGAALAITIVLLGPISGSHVNPAVSLMLFAGGEMNKSDLLPYITAQIAGGLSAYQLHSLLK</sequence>
<dbReference type="PANTHER" id="PTHR45665">
    <property type="entry name" value="AQUAPORIN-8"/>
    <property type="match status" value="1"/>
</dbReference>
<name>A0A6C0JA92_9ZZZZ</name>
<organism evidence="8">
    <name type="scientific">viral metagenome</name>
    <dbReference type="NCBI Taxonomy" id="1070528"/>
    <lineage>
        <taxon>unclassified sequences</taxon>
        <taxon>metagenomes</taxon>
        <taxon>organismal metagenomes</taxon>
    </lineage>
</organism>
<keyword evidence="4" id="KW-0677">Repeat</keyword>
<dbReference type="GO" id="GO:0005737">
    <property type="term" value="C:cytoplasm"/>
    <property type="evidence" value="ECO:0007669"/>
    <property type="project" value="UniProtKB-ARBA"/>
</dbReference>
<dbReference type="PANTHER" id="PTHR45665:SF9">
    <property type="entry name" value="AQUAPORIN-8"/>
    <property type="match status" value="1"/>
</dbReference>
<keyword evidence="6 7" id="KW-0472">Membrane</keyword>
<dbReference type="GO" id="GO:0019755">
    <property type="term" value="P:one-carbon compound transport"/>
    <property type="evidence" value="ECO:0007669"/>
    <property type="project" value="UniProtKB-ARBA"/>
</dbReference>
<dbReference type="Pfam" id="PF00230">
    <property type="entry name" value="MIP"/>
    <property type="match status" value="1"/>
</dbReference>
<dbReference type="GO" id="GO:0016020">
    <property type="term" value="C:membrane"/>
    <property type="evidence" value="ECO:0007669"/>
    <property type="project" value="InterPro"/>
</dbReference>
<evidence type="ECO:0008006" key="9">
    <source>
        <dbReference type="Google" id="ProtNLM"/>
    </source>
</evidence>
<keyword evidence="2" id="KW-0813">Transport</keyword>
<protein>
    <recommendedName>
        <fullName evidence="9">Major intrinsic protein</fullName>
    </recommendedName>
</protein>
<dbReference type="GO" id="GO:0015250">
    <property type="term" value="F:water channel activity"/>
    <property type="evidence" value="ECO:0007669"/>
    <property type="project" value="TreeGrafter"/>
</dbReference>
<dbReference type="InterPro" id="IPR034294">
    <property type="entry name" value="Aquaporin_transptr"/>
</dbReference>
<dbReference type="EMBL" id="MN740360">
    <property type="protein sequence ID" value="QHU02562.1"/>
    <property type="molecule type" value="Genomic_DNA"/>
</dbReference>
<evidence type="ECO:0000256" key="4">
    <source>
        <dbReference type="ARBA" id="ARBA00022737"/>
    </source>
</evidence>
<evidence type="ECO:0000256" key="3">
    <source>
        <dbReference type="ARBA" id="ARBA00022692"/>
    </source>
</evidence>
<proteinExistence type="predicted"/>
<feature type="transmembrane region" description="Helical" evidence="7">
    <location>
        <begin position="12"/>
        <end position="38"/>
    </location>
</feature>
<keyword evidence="5 7" id="KW-1133">Transmembrane helix</keyword>
<evidence type="ECO:0000256" key="6">
    <source>
        <dbReference type="ARBA" id="ARBA00023136"/>
    </source>
</evidence>
<dbReference type="InterPro" id="IPR000425">
    <property type="entry name" value="MIP"/>
</dbReference>
<evidence type="ECO:0000256" key="2">
    <source>
        <dbReference type="ARBA" id="ARBA00022448"/>
    </source>
</evidence>
<evidence type="ECO:0000256" key="1">
    <source>
        <dbReference type="ARBA" id="ARBA00004127"/>
    </source>
</evidence>
<evidence type="ECO:0000313" key="8">
    <source>
        <dbReference type="EMBL" id="QHU02562.1"/>
    </source>
</evidence>
<dbReference type="InterPro" id="IPR023271">
    <property type="entry name" value="Aquaporin-like"/>
</dbReference>
<dbReference type="Gene3D" id="1.20.1080.10">
    <property type="entry name" value="Glycerol uptake facilitator protein"/>
    <property type="match status" value="1"/>
</dbReference>
<evidence type="ECO:0000256" key="5">
    <source>
        <dbReference type="ARBA" id="ARBA00022989"/>
    </source>
</evidence>
<keyword evidence="3 7" id="KW-0812">Transmembrane</keyword>
<dbReference type="SUPFAM" id="SSF81338">
    <property type="entry name" value="Aquaporin-like"/>
    <property type="match status" value="1"/>
</dbReference>